<dbReference type="RefSeq" id="WP_074226518.1">
    <property type="nucleotide sequence ID" value="NZ_FSRC01000003.1"/>
</dbReference>
<dbReference type="PANTHER" id="PTHR32183">
    <property type="match status" value="1"/>
</dbReference>
<name>A0A1N6HDQ3_9BACT</name>
<keyword evidence="1" id="KW-0597">Phosphoprotein</keyword>
<organism evidence="5 6">
    <name type="scientific">Algoriphagus halophilus</name>
    <dbReference type="NCBI Taxonomy" id="226505"/>
    <lineage>
        <taxon>Bacteria</taxon>
        <taxon>Pseudomonadati</taxon>
        <taxon>Bacteroidota</taxon>
        <taxon>Cytophagia</taxon>
        <taxon>Cytophagales</taxon>
        <taxon>Cyclobacteriaceae</taxon>
        <taxon>Algoriphagus</taxon>
    </lineage>
</organism>
<keyword evidence="3 5" id="KW-0808">Transferase</keyword>
<evidence type="ECO:0000256" key="4">
    <source>
        <dbReference type="ARBA" id="ARBA00022691"/>
    </source>
</evidence>
<evidence type="ECO:0000313" key="5">
    <source>
        <dbReference type="EMBL" id="SIO17785.1"/>
    </source>
</evidence>
<dbReference type="GO" id="GO:0032259">
    <property type="term" value="P:methylation"/>
    <property type="evidence" value="ECO:0007669"/>
    <property type="project" value="UniProtKB-KW"/>
</dbReference>
<sequence length="196" mass="22793">MAYLDENYWSQRYLTGTTGWDIGYPSYPLVQYLDQIVNKEVEILIPGAGNGLEAAYAFQNGFKDIHLLDFSLHPLESFKMKFPSFPESHIHHEDFFYHNHQYDLILEQTFFCALDPSLRIQYVNKMYELLKPGGKLVGVLFNQHFEKAGPPFGGDVKEYQSLFSKKFEEVKMEPCYNSIPERQGAELFIQIQKSNT</sequence>
<keyword evidence="6" id="KW-1185">Reference proteome</keyword>
<dbReference type="SUPFAM" id="SSF53335">
    <property type="entry name" value="S-adenosyl-L-methionine-dependent methyltransferases"/>
    <property type="match status" value="1"/>
</dbReference>
<evidence type="ECO:0000256" key="1">
    <source>
        <dbReference type="ARBA" id="ARBA00022553"/>
    </source>
</evidence>
<dbReference type="Gene3D" id="3.40.50.150">
    <property type="entry name" value="Vaccinia Virus protein VP39"/>
    <property type="match status" value="1"/>
</dbReference>
<dbReference type="GO" id="GO:0008757">
    <property type="term" value="F:S-adenosylmethionine-dependent methyltransferase activity"/>
    <property type="evidence" value="ECO:0007669"/>
    <property type="project" value="InterPro"/>
</dbReference>
<evidence type="ECO:0000313" key="6">
    <source>
        <dbReference type="Proteomes" id="UP000185221"/>
    </source>
</evidence>
<dbReference type="STRING" id="226505.SAMN05444394_3756"/>
<dbReference type="Pfam" id="PF05724">
    <property type="entry name" value="TPMT"/>
    <property type="match status" value="1"/>
</dbReference>
<dbReference type="Proteomes" id="UP000185221">
    <property type="component" value="Unassembled WGS sequence"/>
</dbReference>
<dbReference type="InterPro" id="IPR029063">
    <property type="entry name" value="SAM-dependent_MTases_sf"/>
</dbReference>
<keyword evidence="4" id="KW-0949">S-adenosyl-L-methionine</keyword>
<dbReference type="PANTHER" id="PTHR32183:SF6">
    <property type="entry name" value="CYSTEINE SULFINATE DESULFINASE_CYSTEINE DESULFURASE AND RELATED ENZYMES"/>
    <property type="match status" value="1"/>
</dbReference>
<dbReference type="EMBL" id="FSRC01000003">
    <property type="protein sequence ID" value="SIO17785.1"/>
    <property type="molecule type" value="Genomic_DNA"/>
</dbReference>
<gene>
    <name evidence="5" type="ORF">SAMN05444394_3756</name>
</gene>
<evidence type="ECO:0000256" key="3">
    <source>
        <dbReference type="ARBA" id="ARBA00022679"/>
    </source>
</evidence>
<proteinExistence type="predicted"/>
<keyword evidence="2 5" id="KW-0489">Methyltransferase</keyword>
<accession>A0A1N6HDQ3</accession>
<dbReference type="CDD" id="cd02440">
    <property type="entry name" value="AdoMet_MTases"/>
    <property type="match status" value="1"/>
</dbReference>
<dbReference type="AlphaFoldDB" id="A0A1N6HDQ3"/>
<evidence type="ECO:0000256" key="2">
    <source>
        <dbReference type="ARBA" id="ARBA00022603"/>
    </source>
</evidence>
<dbReference type="OrthoDB" id="9778208at2"/>
<dbReference type="InterPro" id="IPR008854">
    <property type="entry name" value="TPMT"/>
</dbReference>
<protein>
    <submittedName>
        <fullName evidence="5">Thiopurine S-methyltransferase (TPMT)</fullName>
    </submittedName>
</protein>
<reference evidence="6" key="1">
    <citation type="submission" date="2016-11" db="EMBL/GenBank/DDBJ databases">
        <authorList>
            <person name="Varghese N."/>
            <person name="Submissions S."/>
        </authorList>
    </citation>
    <scope>NUCLEOTIDE SEQUENCE [LARGE SCALE GENOMIC DNA]</scope>
    <source>
        <strain evidence="6">DSM 15292</strain>
    </source>
</reference>
<dbReference type="PROSITE" id="PS51585">
    <property type="entry name" value="SAM_MT_TPMT"/>
    <property type="match status" value="1"/>
</dbReference>